<keyword evidence="3" id="KW-1185">Reference proteome</keyword>
<feature type="region of interest" description="Disordered" evidence="1">
    <location>
        <begin position="34"/>
        <end position="55"/>
    </location>
</feature>
<dbReference type="EMBL" id="WVUH01000006">
    <property type="protein sequence ID" value="MBO4204783.1"/>
    <property type="molecule type" value="Genomic_DNA"/>
</dbReference>
<evidence type="ECO:0000313" key="2">
    <source>
        <dbReference type="EMBL" id="MBO4204783.1"/>
    </source>
</evidence>
<protein>
    <submittedName>
        <fullName evidence="2">Uncharacterized protein</fullName>
    </submittedName>
</protein>
<evidence type="ECO:0000256" key="1">
    <source>
        <dbReference type="SAM" id="MobiDB-lite"/>
    </source>
</evidence>
<gene>
    <name evidence="2" type="ORF">GSF22_01995</name>
</gene>
<feature type="compositionally biased region" description="Basic and acidic residues" evidence="1">
    <location>
        <begin position="44"/>
        <end position="55"/>
    </location>
</feature>
<evidence type="ECO:0000313" key="3">
    <source>
        <dbReference type="Proteomes" id="UP000823521"/>
    </source>
</evidence>
<comment type="caution">
    <text evidence="2">The sequence shown here is derived from an EMBL/GenBank/DDBJ whole genome shotgun (WGS) entry which is preliminary data.</text>
</comment>
<reference evidence="2 3" key="1">
    <citation type="submission" date="2019-12" db="EMBL/GenBank/DDBJ databases">
        <title>Whole genome sequencing of endophytic Actinobacterium Micromonospora sp. MPMI6T.</title>
        <authorList>
            <person name="Evv R."/>
            <person name="Podile A.R."/>
        </authorList>
    </citation>
    <scope>NUCLEOTIDE SEQUENCE [LARGE SCALE GENOMIC DNA]</scope>
    <source>
        <strain evidence="2 3">MPMI6</strain>
    </source>
</reference>
<name>A0ABS3VK06_MICEH</name>
<sequence>MSQRHPRITVTAEVIIEVTDAGALEQAVLDDVDATPFDAQPGHSEADARAEARQDVQGDPVGAVAWIANAEDMIPDFPGITVVGSTQRVADTEGDNEPDERPDFAKLFPLCNCGSGDCAACSEFQLTPRTAAVLWAVAQILADQAYDDVIEHGDDLVNDEGAWVLFGEYPHITWQQDAVWRRQAARAFDDLTADLDAGRWPRPTCPGEEMAFHLLLRNARDAQEDGWGMRPDELAVLPEHADDYDWDTAYEVLLQDDDILQLFDAQVDGIEDPDSDQNRFMRMGDYRPAAWFRPFSNATPRDGRRPFRR</sequence>
<proteinExistence type="predicted"/>
<dbReference type="RefSeq" id="WP_208810969.1">
    <property type="nucleotide sequence ID" value="NZ_WVUH01000006.1"/>
</dbReference>
<organism evidence="2 3">
    <name type="scientific">Micromonospora echinofusca</name>
    <dbReference type="NCBI Taxonomy" id="47858"/>
    <lineage>
        <taxon>Bacteria</taxon>
        <taxon>Bacillati</taxon>
        <taxon>Actinomycetota</taxon>
        <taxon>Actinomycetes</taxon>
        <taxon>Micromonosporales</taxon>
        <taxon>Micromonosporaceae</taxon>
        <taxon>Micromonospora</taxon>
    </lineage>
</organism>
<accession>A0ABS3VK06</accession>
<dbReference type="Proteomes" id="UP000823521">
    <property type="component" value="Unassembled WGS sequence"/>
</dbReference>